<reference evidence="27" key="1">
    <citation type="submission" date="2025-08" db="UniProtKB">
        <authorList>
            <consortium name="Ensembl"/>
        </authorList>
    </citation>
    <scope>IDENTIFICATION</scope>
</reference>
<feature type="repeat" description="Solcar" evidence="25">
    <location>
        <begin position="8"/>
        <end position="101"/>
    </location>
</feature>
<dbReference type="Gene3D" id="1.50.40.10">
    <property type="entry name" value="Mitochondrial carrier domain"/>
    <property type="match status" value="1"/>
</dbReference>
<evidence type="ECO:0000256" key="8">
    <source>
        <dbReference type="ARBA" id="ARBA00022989"/>
    </source>
</evidence>
<evidence type="ECO:0000256" key="22">
    <source>
        <dbReference type="ARBA" id="ARBA00078745"/>
    </source>
</evidence>
<evidence type="ECO:0000256" key="1">
    <source>
        <dbReference type="ARBA" id="ARBA00004448"/>
    </source>
</evidence>
<dbReference type="PROSITE" id="PS50920">
    <property type="entry name" value="SOLCAR"/>
    <property type="match status" value="2"/>
</dbReference>
<evidence type="ECO:0000313" key="27">
    <source>
        <dbReference type="Ensembl" id="ENSEBUP00000024801.1"/>
    </source>
</evidence>
<keyword evidence="9" id="KW-0496">Mitochondrion</keyword>
<evidence type="ECO:0000256" key="13">
    <source>
        <dbReference type="ARBA" id="ARBA00034450"/>
    </source>
</evidence>
<evidence type="ECO:0000256" key="5">
    <source>
        <dbReference type="ARBA" id="ARBA00022737"/>
    </source>
</evidence>
<comment type="catalytic activity">
    <reaction evidence="16">
        <text>L-histidine(out) + L-arginine(in) = L-histidine(in) + L-arginine(out)</text>
        <dbReference type="Rhea" id="RHEA:71063"/>
        <dbReference type="ChEBI" id="CHEBI:32682"/>
        <dbReference type="ChEBI" id="CHEBI:57595"/>
    </reaction>
</comment>
<dbReference type="OMA" id="SPWTKSV"/>
<comment type="catalytic activity">
    <reaction evidence="13">
        <text>L-ornithine(in) = L-ornithine(out)</text>
        <dbReference type="Rhea" id="RHEA:71199"/>
        <dbReference type="ChEBI" id="CHEBI:46911"/>
    </reaction>
</comment>
<keyword evidence="10 25" id="KW-0472">Membrane</keyword>
<comment type="catalytic activity">
    <reaction evidence="12">
        <text>L-arginine(in) = L-arginine(out)</text>
        <dbReference type="Rhea" id="RHEA:32143"/>
        <dbReference type="ChEBI" id="CHEBI:32682"/>
    </reaction>
</comment>
<accession>A0A8C4R7T7</accession>
<evidence type="ECO:0000256" key="12">
    <source>
        <dbReference type="ARBA" id="ARBA00034423"/>
    </source>
</evidence>
<proteinExistence type="inferred from homology"/>
<evidence type="ECO:0000313" key="28">
    <source>
        <dbReference type="Proteomes" id="UP000694388"/>
    </source>
</evidence>
<evidence type="ECO:0000256" key="17">
    <source>
        <dbReference type="ARBA" id="ARBA00051045"/>
    </source>
</evidence>
<dbReference type="PRINTS" id="PR00926">
    <property type="entry name" value="MITOCARRIER"/>
</dbReference>
<dbReference type="AlphaFoldDB" id="A0A8C4R7T7"/>
<name>A0A8C4R7T7_EPTBU</name>
<evidence type="ECO:0000256" key="7">
    <source>
        <dbReference type="ARBA" id="ARBA00022970"/>
    </source>
</evidence>
<evidence type="ECO:0000256" key="18">
    <source>
        <dbReference type="ARBA" id="ARBA00051921"/>
    </source>
</evidence>
<evidence type="ECO:0000256" key="3">
    <source>
        <dbReference type="ARBA" id="ARBA00022448"/>
    </source>
</evidence>
<dbReference type="GeneTree" id="ENSGT00940000157766"/>
<evidence type="ECO:0000256" key="24">
    <source>
        <dbReference type="ARBA" id="ARBA00080567"/>
    </source>
</evidence>
<keyword evidence="8" id="KW-1133">Transmembrane helix</keyword>
<organism evidence="27 28">
    <name type="scientific">Eptatretus burgeri</name>
    <name type="common">Inshore hagfish</name>
    <dbReference type="NCBI Taxonomy" id="7764"/>
    <lineage>
        <taxon>Eukaryota</taxon>
        <taxon>Metazoa</taxon>
        <taxon>Chordata</taxon>
        <taxon>Craniata</taxon>
        <taxon>Vertebrata</taxon>
        <taxon>Cyclostomata</taxon>
        <taxon>Myxini</taxon>
        <taxon>Myxiniformes</taxon>
        <taxon>Myxinidae</taxon>
        <taxon>Eptatretinae</taxon>
        <taxon>Eptatretus</taxon>
    </lineage>
</organism>
<comment type="catalytic activity">
    <reaction evidence="15">
        <text>L-histidine(out) = L-histidine(in)</text>
        <dbReference type="Rhea" id="RHEA:72807"/>
        <dbReference type="ChEBI" id="CHEBI:57595"/>
    </reaction>
</comment>
<comment type="catalytic activity">
    <reaction evidence="19">
        <text>N(omega)-methyl-L-arginine(in) + L-arginine(out) = N(omega)-methyl-L-arginine(out) + L-arginine(in)</text>
        <dbReference type="Rhea" id="RHEA:72803"/>
        <dbReference type="ChEBI" id="CHEBI:32682"/>
        <dbReference type="ChEBI" id="CHEBI:114953"/>
    </reaction>
</comment>
<dbReference type="GO" id="GO:1990575">
    <property type="term" value="P:mitochondrial L-ornithine transmembrane transport"/>
    <property type="evidence" value="ECO:0007669"/>
    <property type="project" value="TreeGrafter"/>
</dbReference>
<comment type="catalytic activity">
    <reaction evidence="11">
        <text>L-lysine(in) = L-lysine(out)</text>
        <dbReference type="Rhea" id="RHEA:70935"/>
        <dbReference type="ChEBI" id="CHEBI:32551"/>
    </reaction>
</comment>
<evidence type="ECO:0000256" key="2">
    <source>
        <dbReference type="ARBA" id="ARBA00006375"/>
    </source>
</evidence>
<dbReference type="SUPFAM" id="SSF103506">
    <property type="entry name" value="Mitochondrial carrier"/>
    <property type="match status" value="1"/>
</dbReference>
<comment type="catalytic activity">
    <reaction evidence="17">
        <text>L-homoarginine(in) + L-arginine(out) = L-homoarginine(out) + L-arginine(in)</text>
        <dbReference type="Rhea" id="RHEA:72799"/>
        <dbReference type="ChEBI" id="CHEBI:32682"/>
        <dbReference type="ChEBI" id="CHEBI:143006"/>
    </reaction>
</comment>
<keyword evidence="3 26" id="KW-0813">Transport</keyword>
<dbReference type="InterPro" id="IPR018108">
    <property type="entry name" value="MCP_transmembrane"/>
</dbReference>
<protein>
    <recommendedName>
        <fullName evidence="20">Mitochondrial basic amino acids transporter</fullName>
    </recommendedName>
    <alternativeName>
        <fullName evidence="24">Carnitine/acylcarnitine translocase-like</fullName>
    </alternativeName>
    <alternativeName>
        <fullName evidence="23">Mitochondrial carnitine/acylcarnitine carrier protein CACL</fullName>
    </alternativeName>
    <alternativeName>
        <fullName evidence="22">Mitochondrial ornithine transporter 3</fullName>
    </alternativeName>
    <alternativeName>
        <fullName evidence="21">Solute carrier family 25 member 29</fullName>
    </alternativeName>
</protein>
<comment type="subcellular location">
    <subcellularLocation>
        <location evidence="1">Mitochondrion inner membrane</location>
        <topology evidence="1">Multi-pass membrane protein</topology>
    </subcellularLocation>
</comment>
<keyword evidence="28" id="KW-1185">Reference proteome</keyword>
<dbReference type="GO" id="GO:0005289">
    <property type="term" value="F:high-affinity L-arginine transmembrane transporter activity"/>
    <property type="evidence" value="ECO:0007669"/>
    <property type="project" value="TreeGrafter"/>
</dbReference>
<sequence>TGLSGPEDSPRNHFLAGSTAGAIQCIVCCPIELVKTRMQLQGTGEKGRSRTRTYRNSLDCLRKIYRKEGVRGINRGLVCTLIRETPAFGLYFLTYDGVTRALGCEPEDPHLIPKLLVAGGMSGIASWLSTYPFDVVKSRLQADGFGSQARYRGIADCFAQSYREEGFRVFKRGLVSTLLRAFPVNAATFATVTLFLDYMRAGEKDEDLDGNARLPTAVTTATATHVSYLVQVFQEMAGQALVLVTARQLFAKDTVGSLTNGGTLV</sequence>
<evidence type="ECO:0000256" key="19">
    <source>
        <dbReference type="ARBA" id="ARBA00052673"/>
    </source>
</evidence>
<evidence type="ECO:0000256" key="4">
    <source>
        <dbReference type="ARBA" id="ARBA00022692"/>
    </source>
</evidence>
<dbReference type="Proteomes" id="UP000694388">
    <property type="component" value="Unplaced"/>
</dbReference>
<dbReference type="GO" id="GO:0005743">
    <property type="term" value="C:mitochondrial inner membrane"/>
    <property type="evidence" value="ECO:0007669"/>
    <property type="project" value="UniProtKB-SubCell"/>
</dbReference>
<evidence type="ECO:0000256" key="23">
    <source>
        <dbReference type="ARBA" id="ARBA00079387"/>
    </source>
</evidence>
<dbReference type="InterPro" id="IPR050567">
    <property type="entry name" value="Mitochondrial_Carrier"/>
</dbReference>
<evidence type="ECO:0000256" key="11">
    <source>
        <dbReference type="ARBA" id="ARBA00034422"/>
    </source>
</evidence>
<evidence type="ECO:0000256" key="9">
    <source>
        <dbReference type="ARBA" id="ARBA00023128"/>
    </source>
</evidence>
<keyword evidence="4 25" id="KW-0812">Transmembrane</keyword>
<evidence type="ECO:0000256" key="10">
    <source>
        <dbReference type="ARBA" id="ARBA00023136"/>
    </source>
</evidence>
<dbReference type="InterPro" id="IPR002067">
    <property type="entry name" value="MCP"/>
</dbReference>
<dbReference type="FunFam" id="1.50.40.10:FF:000037">
    <property type="entry name" value="Solute carrier family 25 member 29"/>
    <property type="match status" value="1"/>
</dbReference>
<evidence type="ECO:0000256" key="6">
    <source>
        <dbReference type="ARBA" id="ARBA00022792"/>
    </source>
</evidence>
<feature type="repeat" description="Solcar" evidence="25">
    <location>
        <begin position="113"/>
        <end position="198"/>
    </location>
</feature>
<reference evidence="27" key="2">
    <citation type="submission" date="2025-09" db="UniProtKB">
        <authorList>
            <consortium name="Ensembl"/>
        </authorList>
    </citation>
    <scope>IDENTIFICATION</scope>
</reference>
<evidence type="ECO:0000256" key="16">
    <source>
        <dbReference type="ARBA" id="ARBA00050768"/>
    </source>
</evidence>
<comment type="catalytic activity">
    <reaction evidence="18">
        <text>L-ornithine(in) + L-arginine(out) = L-ornithine(out) + L-arginine(in)</text>
        <dbReference type="Rhea" id="RHEA:34991"/>
        <dbReference type="ChEBI" id="CHEBI:32682"/>
        <dbReference type="ChEBI" id="CHEBI:46911"/>
    </reaction>
</comment>
<dbReference type="InterPro" id="IPR023395">
    <property type="entry name" value="MCP_dom_sf"/>
</dbReference>
<dbReference type="Ensembl" id="ENSEBUT00000025377.1">
    <property type="protein sequence ID" value="ENSEBUP00000024801.1"/>
    <property type="gene ID" value="ENSEBUG00000015318.1"/>
</dbReference>
<evidence type="ECO:0000256" key="21">
    <source>
        <dbReference type="ARBA" id="ARBA00076491"/>
    </source>
</evidence>
<keyword evidence="7" id="KW-0029">Amino-acid transport</keyword>
<evidence type="ECO:0000256" key="20">
    <source>
        <dbReference type="ARBA" id="ARBA00071763"/>
    </source>
</evidence>
<evidence type="ECO:0000256" key="15">
    <source>
        <dbReference type="ARBA" id="ARBA00050592"/>
    </source>
</evidence>
<comment type="similarity">
    <text evidence="2 26">Belongs to the mitochondrial carrier (TC 2.A.29) family.</text>
</comment>
<evidence type="ECO:0000256" key="26">
    <source>
        <dbReference type="RuleBase" id="RU000488"/>
    </source>
</evidence>
<dbReference type="Pfam" id="PF00153">
    <property type="entry name" value="Mito_carr"/>
    <property type="match status" value="2"/>
</dbReference>
<comment type="catalytic activity">
    <reaction evidence="14">
        <text>L-lysine(out) + L-arginine(in) = L-lysine(in) + L-arginine(out)</text>
        <dbReference type="Rhea" id="RHEA:70827"/>
        <dbReference type="ChEBI" id="CHEBI:32551"/>
        <dbReference type="ChEBI" id="CHEBI:32682"/>
    </reaction>
</comment>
<keyword evidence="5" id="KW-0677">Repeat</keyword>
<dbReference type="PANTHER" id="PTHR45624:SF61">
    <property type="entry name" value="MITOCHONDRIAL BASIC AMINO ACIDS TRANSPORTER"/>
    <property type="match status" value="1"/>
</dbReference>
<keyword evidence="6" id="KW-0999">Mitochondrion inner membrane</keyword>
<evidence type="ECO:0000256" key="14">
    <source>
        <dbReference type="ARBA" id="ARBA00049090"/>
    </source>
</evidence>
<evidence type="ECO:0000256" key="25">
    <source>
        <dbReference type="PROSITE-ProRule" id="PRU00282"/>
    </source>
</evidence>
<dbReference type="PANTHER" id="PTHR45624">
    <property type="entry name" value="MITOCHONDRIAL BASIC AMINO ACIDS TRANSPORTER-RELATED"/>
    <property type="match status" value="1"/>
</dbReference>